<dbReference type="EMBL" id="GG663735">
    <property type="protein sequence ID" value="EEH60118.1"/>
    <property type="molecule type" value="Genomic_DNA"/>
</dbReference>
<dbReference type="RefSeq" id="XP_003054866.1">
    <property type="nucleotide sequence ID" value="XM_003054820.1"/>
</dbReference>
<organism evidence="3">
    <name type="scientific">Micromonas pusilla (strain CCMP1545)</name>
    <name type="common">Picoplanktonic green alga</name>
    <dbReference type="NCBI Taxonomy" id="564608"/>
    <lineage>
        <taxon>Eukaryota</taxon>
        <taxon>Viridiplantae</taxon>
        <taxon>Chlorophyta</taxon>
        <taxon>Mamiellophyceae</taxon>
        <taxon>Mamiellales</taxon>
        <taxon>Mamiellaceae</taxon>
        <taxon>Micromonas</taxon>
    </lineage>
</organism>
<dbReference type="Proteomes" id="UP000001876">
    <property type="component" value="Unassembled WGS sequence"/>
</dbReference>
<dbReference type="eggNOG" id="ENOG502SUVA">
    <property type="taxonomic scope" value="Eukaryota"/>
</dbReference>
<accession>C1MH00</accession>
<gene>
    <name evidence="2" type="ORF">MICPUCDRAFT_50000</name>
</gene>
<dbReference type="KEGG" id="mpp:MICPUCDRAFT_50000"/>
<keyword evidence="3" id="KW-1185">Reference proteome</keyword>
<dbReference type="Pfam" id="PF05721">
    <property type="entry name" value="PhyH"/>
    <property type="match status" value="1"/>
</dbReference>
<feature type="region of interest" description="Disordered" evidence="1">
    <location>
        <begin position="469"/>
        <end position="489"/>
    </location>
</feature>
<feature type="compositionally biased region" description="Acidic residues" evidence="1">
    <location>
        <begin position="18"/>
        <end position="28"/>
    </location>
</feature>
<sequence>MASDADAAAEAAVHDDGGGDDDVDEEEEARVRAVVPSLSSPDAATRATAAESLLDGASSPMSWARALARCDAIVPLLALVQAVKRDVHDGMRPIECAENSDAVIAAGDAALLVLAEVANVAAQMLAEEGWDVARCDDEERAVFVDERSGMSQVAPPALASTANDAIAAVIVETLTLVTPLRCPDASTTEPRWPVRVLSHSPATATADGESARASLSVLDCALEEGDAGDVTRVMVRGPWTGSDGDVDGEVDPSEPPGTALDGWSDAAAAAALALRLAASASASAPASAPGAEPSPSPPPPRRVLVCGLRCGSIAAYLASRGAEIRVDVLEPDARVADAAREHFNLDFDDERWDDLTESGRAARLATPPKAGRARVWSGVSMEAFAAAAKASVGGGFFAVLSTPGTQRFDALLAAKASASVATFVKLVRSLLNEDDGVAVLAENDGETLGAMAVASAGCFGADAVVAAREDDDESNSNANAEPPSAKRAKTDADGAFAAAFAAPRGGVVVAVTTTNPAGLGDVATFFSRAAWARVVARLAPAPFAVDVAERLGSSASKVARVSFRAAADDADEAAEAAEAAVAVASVVPERARAAAAANAGNAGWDLFGGGDGESPPSPPPPDVGSAAYWTGVMGLPVGGGAARAPAPAARASTAAAAATAKDAAAVREDGYAWGDRACDADDARKLSDAVSKLVAAGWPPACVFLSDLAWEVTGKLWDRAAAILGGDDEDEIVLEPSLAAFKLDAAAGKAGRRYVGNNFGQPHRDYTFEDVYGDGAAGGPAAPIAPPLPNVLSVWMPIVDVTLDNGCVYVVPKRADPGGGAGESDAAAPKFDRAAVVPLAPAPAGTFFAWAGNTVHWGSGCAEKAAAAPRESLAFVFRRKSARCDRRAEPLTRAACACARLDDGRRGPPLPARLKIVQHAMTCFEHWYGDTAATRAKLTPSQTTN</sequence>
<dbReference type="OrthoDB" id="498818at2759"/>
<dbReference type="OMA" id="TETSGCM"/>
<evidence type="ECO:0000313" key="2">
    <source>
        <dbReference type="EMBL" id="EEH60118.1"/>
    </source>
</evidence>
<dbReference type="InterPro" id="IPR008775">
    <property type="entry name" value="Phytyl_CoA_dOase-like"/>
</dbReference>
<proteinExistence type="predicted"/>
<dbReference type="InterPro" id="IPR029063">
    <property type="entry name" value="SAM-dependent_MTases_sf"/>
</dbReference>
<evidence type="ECO:0000256" key="1">
    <source>
        <dbReference type="SAM" id="MobiDB-lite"/>
    </source>
</evidence>
<dbReference type="Gene3D" id="3.40.50.150">
    <property type="entry name" value="Vaccinia Virus protein VP39"/>
    <property type="match status" value="1"/>
</dbReference>
<feature type="region of interest" description="Disordered" evidence="1">
    <location>
        <begin position="234"/>
        <end position="261"/>
    </location>
</feature>
<feature type="compositionally biased region" description="Low complexity" evidence="1">
    <location>
        <begin position="1"/>
        <end position="11"/>
    </location>
</feature>
<evidence type="ECO:0000313" key="3">
    <source>
        <dbReference type="Proteomes" id="UP000001876"/>
    </source>
</evidence>
<dbReference type="AlphaFoldDB" id="C1MH00"/>
<dbReference type="SUPFAM" id="SSF51197">
    <property type="entry name" value="Clavaminate synthase-like"/>
    <property type="match status" value="1"/>
</dbReference>
<dbReference type="GeneID" id="9680576"/>
<reference evidence="2 3" key="1">
    <citation type="journal article" date="2009" name="Science">
        <title>Green evolution and dynamic adaptations revealed by genomes of the marine picoeukaryotes Micromonas.</title>
        <authorList>
            <person name="Worden A.Z."/>
            <person name="Lee J.H."/>
            <person name="Mock T."/>
            <person name="Rouze P."/>
            <person name="Simmons M.P."/>
            <person name="Aerts A.L."/>
            <person name="Allen A.E."/>
            <person name="Cuvelier M.L."/>
            <person name="Derelle E."/>
            <person name="Everett M.V."/>
            <person name="Foulon E."/>
            <person name="Grimwood J."/>
            <person name="Gundlach H."/>
            <person name="Henrissat B."/>
            <person name="Napoli C."/>
            <person name="McDonald S.M."/>
            <person name="Parker M.S."/>
            <person name="Rombauts S."/>
            <person name="Salamov A."/>
            <person name="Von Dassow P."/>
            <person name="Badger J.H."/>
            <person name="Coutinho P.M."/>
            <person name="Demir E."/>
            <person name="Dubchak I."/>
            <person name="Gentemann C."/>
            <person name="Eikrem W."/>
            <person name="Gready J.E."/>
            <person name="John U."/>
            <person name="Lanier W."/>
            <person name="Lindquist E.A."/>
            <person name="Lucas S."/>
            <person name="Mayer K.F."/>
            <person name="Moreau H."/>
            <person name="Not F."/>
            <person name="Otillar R."/>
            <person name="Panaud O."/>
            <person name="Pangilinan J."/>
            <person name="Paulsen I."/>
            <person name="Piegu B."/>
            <person name="Poliakov A."/>
            <person name="Robbens S."/>
            <person name="Schmutz J."/>
            <person name="Toulza E."/>
            <person name="Wyss T."/>
            <person name="Zelensky A."/>
            <person name="Zhou K."/>
            <person name="Armbrust E.V."/>
            <person name="Bhattacharya D."/>
            <person name="Goodenough U.W."/>
            <person name="Van de Peer Y."/>
            <person name="Grigoriev I.V."/>
        </authorList>
    </citation>
    <scope>NUCLEOTIDE SEQUENCE [LARGE SCALE GENOMIC DNA]</scope>
    <source>
        <strain evidence="2 3">CCMP1545</strain>
    </source>
</reference>
<dbReference type="SUPFAM" id="SSF53335">
    <property type="entry name" value="S-adenosyl-L-methionine-dependent methyltransferases"/>
    <property type="match status" value="1"/>
</dbReference>
<name>C1MH00_MICPC</name>
<protein>
    <submittedName>
        <fullName evidence="2">Predicted protein</fullName>
    </submittedName>
</protein>
<feature type="region of interest" description="Disordered" evidence="1">
    <location>
        <begin position="606"/>
        <end position="625"/>
    </location>
</feature>
<feature type="region of interest" description="Disordered" evidence="1">
    <location>
        <begin position="1"/>
        <end position="38"/>
    </location>
</feature>
<dbReference type="Gene3D" id="2.60.120.620">
    <property type="entry name" value="q2cbj1_9rhob like domain"/>
    <property type="match status" value="1"/>
</dbReference>